<keyword evidence="2" id="KW-1185">Reference proteome</keyword>
<sequence length="387" mass="42053">MLIFIVFKKGGRKVQKESFKRPKVVLILIIILLLVSFNSSHCFGEETNSGIYTIRLKSLDLDRSIIQNIEKSLPAKGSNTYVYVTLLKDGKPIWYSTKRKIISGETHFDWPNDPSAYCSMFWSPDSTITIKVFLSDDPIEAALSAGAVGVAGGAGAGALIGGTLAGLLSGGLGAPAGAIIGAAIGGAIGGTGGVTVGAIAAKDTLAFEKHFDGVEEFPISENIVVSKTSPLGELVENRISFVTQQKNEPLGANQLELQKKYLVRVKDIYLSEYACQKGGKVVEENRYYMILRIGNTLVRWPVNEKEYFSYDPNMPISPEVLVVFVNTGEETEISIYSKVRLLKDALIFSSKVAKLDGKNWVFQGASYSSDPQDRSSKVVCETYGPIN</sequence>
<reference evidence="2" key="1">
    <citation type="submission" date="2012-09" db="EMBL/GenBank/DDBJ databases">
        <authorList>
            <person name="Weinstock G."/>
            <person name="Sodergren E."/>
            <person name="Clifton S."/>
            <person name="Fulton L."/>
            <person name="Fulton B."/>
            <person name="Courtney L."/>
            <person name="Fronick C."/>
            <person name="Harrison M."/>
            <person name="Strong C."/>
            <person name="Farmer C."/>
            <person name="Delehaunty K."/>
            <person name="Markovic C."/>
            <person name="Hall O."/>
            <person name="Minx P."/>
            <person name="Tomlinson C."/>
            <person name="Mitreva M."/>
            <person name="Nelson J."/>
            <person name="Hou S."/>
            <person name="Wollam A."/>
            <person name="Pepin K.H."/>
            <person name="Johnson M."/>
            <person name="Bhonagiri V."/>
            <person name="Nash W.E."/>
            <person name="Suruliraj S."/>
            <person name="Warren W."/>
            <person name="Chinwalla A."/>
            <person name="Mardis E.R."/>
            <person name="Wilson R.K."/>
        </authorList>
    </citation>
    <scope>NUCLEOTIDE SEQUENCE [LARGE SCALE GENOMIC DNA]</scope>
    <source>
        <strain evidence="2">OS1</strain>
    </source>
</reference>
<dbReference type="AlphaFoldDB" id="A0A0T5XDP3"/>
<evidence type="ECO:0000313" key="1">
    <source>
        <dbReference type="EMBL" id="KRT36486.1"/>
    </source>
</evidence>
<dbReference type="EMBL" id="ACJX03000001">
    <property type="protein sequence ID" value="KRT36486.1"/>
    <property type="molecule type" value="Genomic_DNA"/>
</dbReference>
<organism evidence="1 2">
    <name type="scientific">Acetomicrobium hydrogeniformans ATCC BAA-1850</name>
    <dbReference type="NCBI Taxonomy" id="592015"/>
    <lineage>
        <taxon>Bacteria</taxon>
        <taxon>Thermotogati</taxon>
        <taxon>Synergistota</taxon>
        <taxon>Synergistia</taxon>
        <taxon>Synergistales</taxon>
        <taxon>Acetomicrobiaceae</taxon>
        <taxon>Acetomicrobium</taxon>
    </lineage>
</organism>
<gene>
    <name evidence="1" type="ORF">HMPREF1705_03767</name>
</gene>
<accession>A0A0T5XDP3</accession>
<evidence type="ECO:0000313" key="2">
    <source>
        <dbReference type="Proteomes" id="UP000005273"/>
    </source>
</evidence>
<proteinExistence type="predicted"/>
<evidence type="ECO:0008006" key="3">
    <source>
        <dbReference type="Google" id="ProtNLM"/>
    </source>
</evidence>
<dbReference type="STRING" id="592015.HMPREF1705_03767"/>
<protein>
    <recommendedName>
        <fullName evidence="3">Glycine zipper domain-containing protein</fullName>
    </recommendedName>
</protein>
<name>A0A0T5XDP3_9BACT</name>
<dbReference type="Proteomes" id="UP000005273">
    <property type="component" value="Unassembled WGS sequence"/>
</dbReference>
<comment type="caution">
    <text evidence="1">The sequence shown here is derived from an EMBL/GenBank/DDBJ whole genome shotgun (WGS) entry which is preliminary data.</text>
</comment>